<evidence type="ECO:0000256" key="1">
    <source>
        <dbReference type="ARBA" id="ARBA00005715"/>
    </source>
</evidence>
<evidence type="ECO:0000259" key="7">
    <source>
        <dbReference type="Pfam" id="PF07005"/>
    </source>
</evidence>
<comment type="similarity">
    <text evidence="1">Belongs to the four-carbon acid sugar kinase family.</text>
</comment>
<name>A0A6N1VBZ9_9HYPH</name>
<organism evidence="9 10">
    <name type="scientific">Oricola thermophila</name>
    <dbReference type="NCBI Taxonomy" id="2742145"/>
    <lineage>
        <taxon>Bacteria</taxon>
        <taxon>Pseudomonadati</taxon>
        <taxon>Pseudomonadota</taxon>
        <taxon>Alphaproteobacteria</taxon>
        <taxon>Hyphomicrobiales</taxon>
        <taxon>Ahrensiaceae</taxon>
        <taxon>Oricola</taxon>
    </lineage>
</organism>
<keyword evidence="2" id="KW-0808">Transferase</keyword>
<evidence type="ECO:0000256" key="2">
    <source>
        <dbReference type="ARBA" id="ARBA00022679"/>
    </source>
</evidence>
<dbReference type="Pfam" id="PF07005">
    <property type="entry name" value="SBD_N"/>
    <property type="match status" value="1"/>
</dbReference>
<dbReference type="InterPro" id="IPR042213">
    <property type="entry name" value="NBD_C_sf"/>
</dbReference>
<keyword evidence="10" id="KW-1185">Reference proteome</keyword>
<evidence type="ECO:0000313" key="10">
    <source>
        <dbReference type="Proteomes" id="UP000509367"/>
    </source>
</evidence>
<dbReference type="KEGG" id="orm:HTY61_08795"/>
<accession>A0A6N1VBZ9</accession>
<dbReference type="AlphaFoldDB" id="A0A6N1VBZ9"/>
<dbReference type="InterPro" id="IPR010737">
    <property type="entry name" value="4-carb_acid_sugar_kinase_N"/>
</dbReference>
<keyword evidence="3" id="KW-0547">Nucleotide-binding</keyword>
<dbReference type="Gene3D" id="3.40.50.10840">
    <property type="entry name" value="Putative sugar-binding, N-terminal domain"/>
    <property type="match status" value="1"/>
</dbReference>
<gene>
    <name evidence="9" type="ORF">HTY61_08795</name>
</gene>
<dbReference type="Proteomes" id="UP000509367">
    <property type="component" value="Chromosome"/>
</dbReference>
<proteinExistence type="inferred from homology"/>
<reference evidence="9 10" key="1">
    <citation type="submission" date="2020-06" db="EMBL/GenBank/DDBJ databases">
        <title>Oricola thermophila sp. nov. isolated from a tidal sediments.</title>
        <authorList>
            <person name="Kwon K.K."/>
            <person name="Yang S.-H."/>
            <person name="Park M.-J."/>
        </authorList>
    </citation>
    <scope>NUCLEOTIDE SEQUENCE [LARGE SCALE GENOMIC DNA]</scope>
    <source>
        <strain evidence="9 10">MEBiC13590</strain>
    </source>
</reference>
<dbReference type="Gene3D" id="3.40.980.20">
    <property type="entry name" value="Four-carbon acid sugar kinase, nucleotide binding domain"/>
    <property type="match status" value="1"/>
</dbReference>
<protein>
    <submittedName>
        <fullName evidence="9">Four-carbon acid sugar kinase family protein</fullName>
    </submittedName>
</protein>
<feature type="domain" description="Four-carbon acid sugar kinase nucleotide binding" evidence="8">
    <location>
        <begin position="261"/>
        <end position="427"/>
    </location>
</feature>
<keyword evidence="4 9" id="KW-0418">Kinase</keyword>
<evidence type="ECO:0000256" key="5">
    <source>
        <dbReference type="ARBA" id="ARBA00022840"/>
    </source>
</evidence>
<sequence>MSERMLISYYGDDFTGSTDVMEALSANGVPTVLFTRIPESQERLRFSGYRAVGLAGQSRSRPPDWMDRMLPQAFDWLRSLGAGFCHYKICSTFDSAPGRGSIGRAIEIGLRTFGQHRTALIVGAPQLGRYTFAGHLFATYRDSVFRIDRHPVMSRHPATPMNESDLLVHLGAQTDLPSTLLDQLGPTGPIADDNRIVLIDVHDNATQARAGALVADPANALGPFIVGSSGVEYALLSAWRDAGLIGKPGTHEPATPKDRIAVVSGSCSETTERQIRAAEQNGFAAISVDYGRIASGEGLEHERARALDGAAKALRSGLSPIVHTALGPQSVATSDGTVGDDTSERVGRFLGALLDTLRREFSLDRLVIAGGDTSSTALGELDVVALTLRHPIAASPGSPLCNAWTRSPGDTFEIALKGGQIGNDDYFMRLRDGMV</sequence>
<dbReference type="GO" id="GO:0016301">
    <property type="term" value="F:kinase activity"/>
    <property type="evidence" value="ECO:0007669"/>
    <property type="project" value="UniProtKB-KW"/>
</dbReference>
<evidence type="ECO:0000256" key="6">
    <source>
        <dbReference type="ARBA" id="ARBA00023277"/>
    </source>
</evidence>
<dbReference type="EMBL" id="CP054836">
    <property type="protein sequence ID" value="QKV18541.1"/>
    <property type="molecule type" value="Genomic_DNA"/>
</dbReference>
<feature type="domain" description="Four-carbon acid sugar kinase N-terminal" evidence="7">
    <location>
        <begin position="8"/>
        <end position="235"/>
    </location>
</feature>
<evidence type="ECO:0000259" key="8">
    <source>
        <dbReference type="Pfam" id="PF17042"/>
    </source>
</evidence>
<dbReference type="Pfam" id="PF17042">
    <property type="entry name" value="NBD_C"/>
    <property type="match status" value="1"/>
</dbReference>
<keyword evidence="5" id="KW-0067">ATP-binding</keyword>
<keyword evidence="6" id="KW-0119">Carbohydrate metabolism</keyword>
<dbReference type="SUPFAM" id="SSF142764">
    <property type="entry name" value="YgbK-like"/>
    <property type="match status" value="1"/>
</dbReference>
<dbReference type="InterPro" id="IPR031475">
    <property type="entry name" value="NBD_C"/>
</dbReference>
<dbReference type="GO" id="GO:0005524">
    <property type="term" value="F:ATP binding"/>
    <property type="evidence" value="ECO:0007669"/>
    <property type="project" value="UniProtKB-KW"/>
</dbReference>
<evidence type="ECO:0000256" key="4">
    <source>
        <dbReference type="ARBA" id="ARBA00022777"/>
    </source>
</evidence>
<evidence type="ECO:0000313" key="9">
    <source>
        <dbReference type="EMBL" id="QKV18541.1"/>
    </source>
</evidence>
<dbReference type="InterPro" id="IPR037051">
    <property type="entry name" value="4-carb_acid_sugar_kinase_N_sf"/>
</dbReference>
<evidence type="ECO:0000256" key="3">
    <source>
        <dbReference type="ARBA" id="ARBA00022741"/>
    </source>
</evidence>
<dbReference type="RefSeq" id="WP_175276434.1">
    <property type="nucleotide sequence ID" value="NZ_CP054836.1"/>
</dbReference>